<dbReference type="AlphaFoldDB" id="A7VYI9"/>
<organism evidence="1 2">
    <name type="scientific">[Clostridium] leptum DSM 753</name>
    <dbReference type="NCBI Taxonomy" id="428125"/>
    <lineage>
        <taxon>Bacteria</taxon>
        <taxon>Bacillati</taxon>
        <taxon>Bacillota</taxon>
        <taxon>Clostridia</taxon>
        <taxon>Eubacteriales</taxon>
        <taxon>Oscillospiraceae</taxon>
        <taxon>Oscillospiraceae incertae sedis</taxon>
    </lineage>
</organism>
<proteinExistence type="predicted"/>
<protein>
    <submittedName>
        <fullName evidence="1">Uncharacterized protein</fullName>
    </submittedName>
</protein>
<comment type="caution">
    <text evidence="1">The sequence shown here is derived from an EMBL/GenBank/DDBJ whole genome shotgun (WGS) entry which is preliminary data.</text>
</comment>
<sequence>MRRNRMGFFDSVIEQTIDLLKRDGELSSCRILKAHPDCFHQSPLSKVTVTVSLGGAQVASAAMGDFLGTRSSGDFYGKSAEVTLDITVWSPLSAGGEAAWETASSLCGDLMFSGLGFTSVQCGEISYHSGAMALTLPCQAKIRLAFGKASGGEAVSGVVVKGKLAQGKEVE</sequence>
<reference evidence="1 2" key="1">
    <citation type="submission" date="2007-08" db="EMBL/GenBank/DDBJ databases">
        <title>Draft genome sequence of Clostridium leptum (DSM 753).</title>
        <authorList>
            <person name="Sudarsanam P."/>
            <person name="Ley R."/>
            <person name="Guruge J."/>
            <person name="Turnbaugh P.J."/>
            <person name="Mahowald M."/>
            <person name="Liep D."/>
            <person name="Gordon J."/>
        </authorList>
    </citation>
    <scope>NUCLEOTIDE SEQUENCE [LARGE SCALE GENOMIC DNA]</scope>
    <source>
        <strain evidence="1 2">DSM 753</strain>
    </source>
</reference>
<name>A7VYI9_9FIRM</name>
<evidence type="ECO:0000313" key="2">
    <source>
        <dbReference type="Proteomes" id="UP000003490"/>
    </source>
</evidence>
<dbReference type="EMBL" id="ABCB02000021">
    <property type="protein sequence ID" value="EDO59617.1"/>
    <property type="molecule type" value="Genomic_DNA"/>
</dbReference>
<evidence type="ECO:0000313" key="1">
    <source>
        <dbReference type="EMBL" id="EDO59617.1"/>
    </source>
</evidence>
<gene>
    <name evidence="1" type="ORF">CLOLEP_03667</name>
</gene>
<dbReference type="Proteomes" id="UP000003490">
    <property type="component" value="Unassembled WGS sequence"/>
</dbReference>
<accession>A7VYI9</accession>
<reference evidence="1 2" key="2">
    <citation type="submission" date="2007-08" db="EMBL/GenBank/DDBJ databases">
        <authorList>
            <person name="Fulton L."/>
            <person name="Clifton S."/>
            <person name="Fulton B."/>
            <person name="Xu J."/>
            <person name="Minx P."/>
            <person name="Pepin K.H."/>
            <person name="Johnson M."/>
            <person name="Thiruvilangam P."/>
            <person name="Bhonagiri V."/>
            <person name="Nash W.E."/>
            <person name="Wang C."/>
            <person name="Mardis E.R."/>
            <person name="Wilson R.K."/>
        </authorList>
    </citation>
    <scope>NUCLEOTIDE SEQUENCE [LARGE SCALE GENOMIC DNA]</scope>
    <source>
        <strain evidence="1 2">DSM 753</strain>
    </source>
</reference>
<dbReference type="HOGENOM" id="CLU_1560287_0_0_9"/>